<dbReference type="Pfam" id="PF12937">
    <property type="entry name" value="F-box-like"/>
    <property type="match status" value="1"/>
</dbReference>
<dbReference type="CDD" id="cd22087">
    <property type="entry name" value="F-box_FBXO7"/>
    <property type="match status" value="1"/>
</dbReference>
<feature type="compositionally biased region" description="Basic and acidic residues" evidence="1">
    <location>
        <begin position="112"/>
        <end position="128"/>
    </location>
</feature>
<evidence type="ECO:0000313" key="4">
    <source>
        <dbReference type="Proteomes" id="UP001369086"/>
    </source>
</evidence>
<protein>
    <submittedName>
        <fullName evidence="3">F-box only protein 7-like</fullName>
    </submittedName>
</protein>
<evidence type="ECO:0000259" key="2">
    <source>
        <dbReference type="PROSITE" id="PS50181"/>
    </source>
</evidence>
<feature type="compositionally biased region" description="Pro residues" evidence="1">
    <location>
        <begin position="85"/>
        <end position="99"/>
    </location>
</feature>
<dbReference type="PANTHER" id="PTHR15537">
    <property type="entry name" value="F-BOX ONLY PROTEIN 7"/>
    <property type="match status" value="1"/>
</dbReference>
<comment type="caution">
    <text evidence="3">The sequence shown here is derived from an EMBL/GenBank/DDBJ whole genome shotgun (WGS) entry which is preliminary data.</text>
</comment>
<dbReference type="SUPFAM" id="SSF81383">
    <property type="entry name" value="F-box domain"/>
    <property type="match status" value="1"/>
</dbReference>
<evidence type="ECO:0000313" key="3">
    <source>
        <dbReference type="EMBL" id="KAK6482858.1"/>
    </source>
</evidence>
<dbReference type="Proteomes" id="UP001369086">
    <property type="component" value="Unassembled WGS sequence"/>
</dbReference>
<feature type="domain" description="F-box" evidence="2">
    <location>
        <begin position="322"/>
        <end position="368"/>
    </location>
</feature>
<reference evidence="3 4" key="1">
    <citation type="submission" date="2021-05" db="EMBL/GenBank/DDBJ databases">
        <authorList>
            <person name="Zahm M."/>
            <person name="Klopp C."/>
            <person name="Cabau C."/>
            <person name="Kuhl H."/>
            <person name="Suciu R."/>
            <person name="Ciorpac M."/>
            <person name="Holostenco D."/>
            <person name="Gessner J."/>
            <person name="Wuertz S."/>
            <person name="Hohne C."/>
            <person name="Stock M."/>
            <person name="Gislard M."/>
            <person name="Lluch J."/>
            <person name="Milhes M."/>
            <person name="Lampietro C."/>
            <person name="Lopez Roques C."/>
            <person name="Donnadieu C."/>
            <person name="Du K."/>
            <person name="Schartl M."/>
            <person name="Guiguen Y."/>
        </authorList>
    </citation>
    <scope>NUCLEOTIDE SEQUENCE [LARGE SCALE GENOMIC DNA]</scope>
    <source>
        <strain evidence="3">Hh-F2</strain>
        <tissue evidence="3">Blood</tissue>
    </source>
</reference>
<sequence length="501" mass="54289">MKLRVRVNKQTTRVELSGADPTLAELSSTLRESVLPCLGYSSVSEFTLSLNGKEALTDTGQTLTACGIVSGDLICVVLPEAFPAPRPSPAQNHPLPPDPRQLQTQTQPGPSHSEESRRTLHHNSRDTASHQPEVGFRGSEMETVPGHSDSDEGAGGFTPEPMLCSEAVDGKVPHSLETLYHLAQSSSPCDALVVAVHLLMQETGYLPQGSGAGAVDMPAGWRAGGLYRLQYTHPLCEGGAAVLLAVPMGNILVINATLKINSEVCSVRKVQLSPSSYVSDSGQGESAADTYKDLQKLSRVFKDQLVYPLLASARQALDLPDVFGLAVLPPELKLRVLRLLDVRSVVSLSAVSQDLNTATSDPSLWRFLYLRDFRNSTSRDRGTDWKALYKTTYKQKRDKPFYPIPVQPYSFDLFSTQHNPPYPFYPPGIIGGEYDQRAVLPYVGGPGAPLLPGVLHPPVPRFDPIGPLPGHEPAAPGRGAIARRLLRPTGNRSADIRRGFI</sequence>
<dbReference type="Gene3D" id="3.40.1000.30">
    <property type="match status" value="1"/>
</dbReference>
<dbReference type="InterPro" id="IPR021625">
    <property type="entry name" value="PI31_Prot_N"/>
</dbReference>
<dbReference type="InterPro" id="IPR001810">
    <property type="entry name" value="F-box_dom"/>
</dbReference>
<dbReference type="Pfam" id="PF11566">
    <property type="entry name" value="PI31_Prot_N"/>
    <property type="match status" value="1"/>
</dbReference>
<dbReference type="InterPro" id="IPR047118">
    <property type="entry name" value="Fbxo7"/>
</dbReference>
<organism evidence="3 4">
    <name type="scientific">Huso huso</name>
    <name type="common">Beluga</name>
    <name type="synonym">Acipenser huso</name>
    <dbReference type="NCBI Taxonomy" id="61971"/>
    <lineage>
        <taxon>Eukaryota</taxon>
        <taxon>Metazoa</taxon>
        <taxon>Chordata</taxon>
        <taxon>Craniata</taxon>
        <taxon>Vertebrata</taxon>
        <taxon>Euteleostomi</taxon>
        <taxon>Actinopterygii</taxon>
        <taxon>Chondrostei</taxon>
        <taxon>Acipenseriformes</taxon>
        <taxon>Acipenseridae</taxon>
        <taxon>Huso</taxon>
    </lineage>
</organism>
<evidence type="ECO:0000256" key="1">
    <source>
        <dbReference type="SAM" id="MobiDB-lite"/>
    </source>
</evidence>
<feature type="compositionally biased region" description="Polar residues" evidence="1">
    <location>
        <begin position="101"/>
        <end position="110"/>
    </location>
</feature>
<accession>A0ABR0ZDG6</accession>
<gene>
    <name evidence="3" type="ORF">HHUSO_G15965</name>
</gene>
<proteinExistence type="predicted"/>
<dbReference type="Gene3D" id="1.20.1280.50">
    <property type="match status" value="1"/>
</dbReference>
<dbReference type="PANTHER" id="PTHR15537:SF2">
    <property type="entry name" value="F-BOX ONLY PROTEIN 7"/>
    <property type="match status" value="1"/>
</dbReference>
<feature type="region of interest" description="Disordered" evidence="1">
    <location>
        <begin position="85"/>
        <end position="164"/>
    </location>
</feature>
<keyword evidence="4" id="KW-1185">Reference proteome</keyword>
<dbReference type="InterPro" id="IPR036047">
    <property type="entry name" value="F-box-like_dom_sf"/>
</dbReference>
<dbReference type="EMBL" id="JAHFZB010000013">
    <property type="protein sequence ID" value="KAK6482858.1"/>
    <property type="molecule type" value="Genomic_DNA"/>
</dbReference>
<dbReference type="PROSITE" id="PS50181">
    <property type="entry name" value="FBOX"/>
    <property type="match status" value="1"/>
</dbReference>
<name>A0ABR0ZDG6_HUSHU</name>